<evidence type="ECO:0000256" key="1">
    <source>
        <dbReference type="SAM" id="MobiDB-lite"/>
    </source>
</evidence>
<reference evidence="3 4" key="1">
    <citation type="submission" date="2018-06" db="EMBL/GenBank/DDBJ databases">
        <authorList>
            <consortium name="Pathogen Informatics"/>
            <person name="Doyle S."/>
        </authorList>
    </citation>
    <scope>NUCLEOTIDE SEQUENCE [LARGE SCALE GENOMIC DNA]</scope>
    <source>
        <strain evidence="3 4">NCTC13093</strain>
    </source>
</reference>
<dbReference type="Proteomes" id="UP000250086">
    <property type="component" value="Unassembled WGS sequence"/>
</dbReference>
<name>A0A2X0WI82_9GAMM</name>
<proteinExistence type="predicted"/>
<evidence type="ECO:0000313" key="3">
    <source>
        <dbReference type="EMBL" id="SPT70147.1"/>
    </source>
</evidence>
<feature type="transmembrane region" description="Helical" evidence="2">
    <location>
        <begin position="131"/>
        <end position="152"/>
    </location>
</feature>
<dbReference type="SUPFAM" id="SSF103473">
    <property type="entry name" value="MFS general substrate transporter"/>
    <property type="match status" value="1"/>
</dbReference>
<keyword evidence="4" id="KW-1185">Reference proteome</keyword>
<feature type="transmembrane region" description="Helical" evidence="2">
    <location>
        <begin position="99"/>
        <end position="119"/>
    </location>
</feature>
<dbReference type="Gene3D" id="1.20.1250.20">
    <property type="entry name" value="MFS general substrate transporter like domains"/>
    <property type="match status" value="1"/>
</dbReference>
<evidence type="ECO:0000313" key="4">
    <source>
        <dbReference type="Proteomes" id="UP000250086"/>
    </source>
</evidence>
<feature type="transmembrane region" description="Helical" evidence="2">
    <location>
        <begin position="47"/>
        <end position="68"/>
    </location>
</feature>
<dbReference type="AlphaFoldDB" id="A0A2X0WI82"/>
<feature type="transmembrane region" description="Helical" evidence="2">
    <location>
        <begin position="7"/>
        <end position="35"/>
    </location>
</feature>
<dbReference type="EMBL" id="UAPV01000001">
    <property type="protein sequence ID" value="SPT70147.1"/>
    <property type="molecule type" value="Genomic_DNA"/>
</dbReference>
<dbReference type="OrthoDB" id="7068952at2"/>
<evidence type="ECO:0000256" key="2">
    <source>
        <dbReference type="SAM" id="Phobius"/>
    </source>
</evidence>
<sequence length="225" mass="25672">MFKSESFIRLVVFMSVGYLCAGTVFSVFASIPLFTSYLEVSFMQASLGISASFILSCVCAMVALRYLVPRYGAKAIYEQDVLIFMIGMLFVALTINKAMFMIGLFVAIAALCVYFYENFRRQITVARKGKYFMVLCGWMLGPLVAVLVITMFKEYGLLTIRILFAHYIALAFFVWIQRLELHEDYKDASQILFGSSEKKYPNPVYDETEGHKRTNAAQNDNKRKI</sequence>
<feature type="transmembrane region" description="Helical" evidence="2">
    <location>
        <begin position="158"/>
        <end position="176"/>
    </location>
</feature>
<dbReference type="RefSeq" id="WP_113745511.1">
    <property type="nucleotide sequence ID" value="NZ_UAPU01000005.1"/>
</dbReference>
<organism evidence="3 4">
    <name type="scientific">Anaerobiospirillum thomasii</name>
    <dbReference type="NCBI Taxonomy" id="179995"/>
    <lineage>
        <taxon>Bacteria</taxon>
        <taxon>Pseudomonadati</taxon>
        <taxon>Pseudomonadota</taxon>
        <taxon>Gammaproteobacteria</taxon>
        <taxon>Aeromonadales</taxon>
        <taxon>Succinivibrionaceae</taxon>
        <taxon>Anaerobiospirillum</taxon>
    </lineage>
</organism>
<keyword evidence="2" id="KW-1133">Transmembrane helix</keyword>
<keyword evidence="2" id="KW-0812">Transmembrane</keyword>
<feature type="region of interest" description="Disordered" evidence="1">
    <location>
        <begin position="198"/>
        <end position="225"/>
    </location>
</feature>
<keyword evidence="2" id="KW-0472">Membrane</keyword>
<dbReference type="InterPro" id="IPR036259">
    <property type="entry name" value="MFS_trans_sf"/>
</dbReference>
<protein>
    <submittedName>
        <fullName evidence="3">Uncharacterized protein</fullName>
    </submittedName>
</protein>
<feature type="transmembrane region" description="Helical" evidence="2">
    <location>
        <begin position="75"/>
        <end position="93"/>
    </location>
</feature>
<accession>A0A2X0WI82</accession>
<gene>
    <name evidence="3" type="ORF">NCTC13093_01552</name>
</gene>